<dbReference type="InterPro" id="IPR036938">
    <property type="entry name" value="PAP2/HPO_sf"/>
</dbReference>
<keyword evidence="1" id="KW-0812">Transmembrane</keyword>
<gene>
    <name evidence="4" type="ORF">GCM10007116_17960</name>
    <name evidence="3" type="ORF">HS1genome_1548</name>
</gene>
<dbReference type="OrthoDB" id="10182at2157"/>
<feature type="domain" description="Phosphatidic acid phosphatase type 2/haloperoxidase" evidence="2">
    <location>
        <begin position="78"/>
        <end position="186"/>
    </location>
</feature>
<dbReference type="EMBL" id="AP018553">
    <property type="protein sequence ID" value="BBD73159.1"/>
    <property type="molecule type" value="Genomic_DNA"/>
</dbReference>
<reference evidence="3" key="3">
    <citation type="journal article" date="2019" name="BMC Res. Notes">
        <title>Complete genome sequence of the Sulfodiicoccus acidiphilus strain HS-1T, the first crenarchaeon that lacks polB3, isolated from an acidic hot spring in Ohwaku-dani, Hakone, Japan.</title>
        <authorList>
            <person name="Sakai H.D."/>
            <person name="Kurosawa N."/>
        </authorList>
    </citation>
    <scope>NUCLEOTIDE SEQUENCE</scope>
    <source>
        <strain evidence="3">HS-1</strain>
    </source>
</reference>
<dbReference type="Proteomes" id="UP000616143">
    <property type="component" value="Unassembled WGS sequence"/>
</dbReference>
<dbReference type="RefSeq" id="WP_126450300.1">
    <property type="nucleotide sequence ID" value="NZ_AP018553.1"/>
</dbReference>
<dbReference type="Proteomes" id="UP000276741">
    <property type="component" value="Chromosome"/>
</dbReference>
<evidence type="ECO:0000313" key="5">
    <source>
        <dbReference type="Proteomes" id="UP000276741"/>
    </source>
</evidence>
<dbReference type="SMART" id="SM00014">
    <property type="entry name" value="acidPPc"/>
    <property type="match status" value="1"/>
</dbReference>
<dbReference type="Gene3D" id="1.20.144.10">
    <property type="entry name" value="Phosphatidic acid phosphatase type 2/haloperoxidase"/>
    <property type="match status" value="1"/>
</dbReference>
<dbReference type="AlphaFoldDB" id="A0A348B4Q7"/>
<evidence type="ECO:0000256" key="1">
    <source>
        <dbReference type="SAM" id="Phobius"/>
    </source>
</evidence>
<keyword evidence="1" id="KW-0472">Membrane</keyword>
<evidence type="ECO:0000313" key="4">
    <source>
        <dbReference type="EMBL" id="GGU01214.1"/>
    </source>
</evidence>
<reference evidence="4" key="4">
    <citation type="submission" date="2020-09" db="EMBL/GenBank/DDBJ databases">
        <authorList>
            <person name="Sun Q."/>
            <person name="Ohkuma M."/>
        </authorList>
    </citation>
    <scope>NUCLEOTIDE SEQUENCE</scope>
    <source>
        <strain evidence="4">JCM 31740</strain>
    </source>
</reference>
<dbReference type="Pfam" id="PF01569">
    <property type="entry name" value="PAP2"/>
    <property type="match status" value="1"/>
</dbReference>
<dbReference type="KEGG" id="sacd:HS1genome_1548"/>
<accession>A0A348B4Q7</accession>
<dbReference type="PANTHER" id="PTHR14969">
    <property type="entry name" value="SPHINGOSINE-1-PHOSPHATE PHOSPHOHYDROLASE"/>
    <property type="match status" value="1"/>
</dbReference>
<dbReference type="SUPFAM" id="SSF48317">
    <property type="entry name" value="Acid phosphatase/Vanadium-dependent haloperoxidase"/>
    <property type="match status" value="1"/>
</dbReference>
<feature type="transmembrane region" description="Helical" evidence="1">
    <location>
        <begin position="49"/>
        <end position="73"/>
    </location>
</feature>
<organism evidence="3 5">
    <name type="scientific">Sulfodiicoccus acidiphilus</name>
    <dbReference type="NCBI Taxonomy" id="1670455"/>
    <lineage>
        <taxon>Archaea</taxon>
        <taxon>Thermoproteota</taxon>
        <taxon>Thermoprotei</taxon>
        <taxon>Sulfolobales</taxon>
        <taxon>Sulfolobaceae</taxon>
        <taxon>Sulfodiicoccus</taxon>
    </lineage>
</organism>
<reference evidence="5" key="2">
    <citation type="submission" date="2018-04" db="EMBL/GenBank/DDBJ databases">
        <title>Complete genome sequence of Sulfodiicoccus acidiphilus strain HS-1.</title>
        <authorList>
            <person name="Sakai H.D."/>
            <person name="Kurosawa N."/>
        </authorList>
    </citation>
    <scope>NUCLEOTIDE SEQUENCE [LARGE SCALE GENOMIC DNA]</scope>
    <source>
        <strain evidence="5">HS-1</strain>
    </source>
</reference>
<evidence type="ECO:0000259" key="2">
    <source>
        <dbReference type="SMART" id="SM00014"/>
    </source>
</evidence>
<proteinExistence type="predicted"/>
<reference evidence="4" key="1">
    <citation type="journal article" date="2014" name="Int. J. Syst. Evol. Microbiol.">
        <title>Complete genome sequence of Corynebacterium casei LMG S-19264T (=DSM 44701T), isolated from a smear-ripened cheese.</title>
        <authorList>
            <consortium name="US DOE Joint Genome Institute (JGI-PGF)"/>
            <person name="Walter F."/>
            <person name="Albersmeier A."/>
            <person name="Kalinowski J."/>
            <person name="Ruckert C."/>
        </authorList>
    </citation>
    <scope>NUCLEOTIDE SEQUENCE</scope>
    <source>
        <strain evidence="4">JCM 31740</strain>
    </source>
</reference>
<dbReference type="InterPro" id="IPR000326">
    <property type="entry name" value="PAP2/HPO"/>
</dbReference>
<protein>
    <submittedName>
        <fullName evidence="3">Phosphatase PAP2 family protein</fullName>
    </submittedName>
</protein>
<sequence length="206" mass="23102">MDRYKAGAFLAFLFAALTVLVKVLSEPKVPGNILIFHLINDAQVPALNPVMVFLSLYGREYVWIPVVAILFFFRRRASMIMASAFIADIVLGEGLKYAVAQLRPFLYVSAHLLVPPPHDFSYPSGHALIVSTGAVVSYYTLPRWAWIPLMVEAVAVSYSRVYVGVHWPADVLGGWLLGTAVAQLSFLLENFKWYRSLERALKAREQ</sequence>
<keyword evidence="5" id="KW-1185">Reference proteome</keyword>
<keyword evidence="1" id="KW-1133">Transmembrane helix</keyword>
<dbReference type="PANTHER" id="PTHR14969:SF13">
    <property type="entry name" value="AT30094P"/>
    <property type="match status" value="1"/>
</dbReference>
<dbReference type="GeneID" id="38667051"/>
<evidence type="ECO:0000313" key="3">
    <source>
        <dbReference type="EMBL" id="BBD73159.1"/>
    </source>
</evidence>
<name>A0A348B4Q7_9CREN</name>
<dbReference type="GO" id="GO:0042392">
    <property type="term" value="F:sphingosine-1-phosphate phosphatase activity"/>
    <property type="evidence" value="ECO:0007669"/>
    <property type="project" value="TreeGrafter"/>
</dbReference>
<dbReference type="EMBL" id="BMQS01000019">
    <property type="protein sequence ID" value="GGU01214.1"/>
    <property type="molecule type" value="Genomic_DNA"/>
</dbReference>